<accession>A0A9P8BMY7</accession>
<protein>
    <submittedName>
        <fullName evidence="2">Uncharacterized protein</fullName>
    </submittedName>
</protein>
<name>A0A9P8BMY7_9FUNG</name>
<evidence type="ECO:0000313" key="3">
    <source>
        <dbReference type="Proteomes" id="UP000707451"/>
    </source>
</evidence>
<sequence length="116" mass="13061">MQKPSETSACCMAMAMVDPRTIRKPWSDTSRRSRKDMQKPRTTSVLSTLMVVACFKTIAPYGLGKLCKHGRGVPVDYSRALKRFIKAAEQGDVDPQYEIGLLLEYFEKDDDAAEPE</sequence>
<feature type="region of interest" description="Disordered" evidence="1">
    <location>
        <begin position="22"/>
        <end position="41"/>
    </location>
</feature>
<dbReference type="InterPro" id="IPR006597">
    <property type="entry name" value="Sel1-like"/>
</dbReference>
<dbReference type="SUPFAM" id="SSF81901">
    <property type="entry name" value="HCP-like"/>
    <property type="match status" value="1"/>
</dbReference>
<dbReference type="InterPro" id="IPR011990">
    <property type="entry name" value="TPR-like_helical_dom_sf"/>
</dbReference>
<dbReference type="OrthoDB" id="272077at2759"/>
<evidence type="ECO:0000313" key="2">
    <source>
        <dbReference type="EMBL" id="KAG9062214.1"/>
    </source>
</evidence>
<feature type="compositionally biased region" description="Basic and acidic residues" evidence="1">
    <location>
        <begin position="25"/>
        <end position="39"/>
    </location>
</feature>
<evidence type="ECO:0000256" key="1">
    <source>
        <dbReference type="SAM" id="MobiDB-lite"/>
    </source>
</evidence>
<proteinExistence type="predicted"/>
<dbReference type="Proteomes" id="UP000707451">
    <property type="component" value="Unassembled WGS sequence"/>
</dbReference>
<keyword evidence="3" id="KW-1185">Reference proteome</keyword>
<organism evidence="2 3">
    <name type="scientific">Linnemannia hyalina</name>
    <dbReference type="NCBI Taxonomy" id="64524"/>
    <lineage>
        <taxon>Eukaryota</taxon>
        <taxon>Fungi</taxon>
        <taxon>Fungi incertae sedis</taxon>
        <taxon>Mucoromycota</taxon>
        <taxon>Mortierellomycotina</taxon>
        <taxon>Mortierellomycetes</taxon>
        <taxon>Mortierellales</taxon>
        <taxon>Mortierellaceae</taxon>
        <taxon>Linnemannia</taxon>
    </lineage>
</organism>
<dbReference type="EMBL" id="JAHRHY010000020">
    <property type="protein sequence ID" value="KAG9062214.1"/>
    <property type="molecule type" value="Genomic_DNA"/>
</dbReference>
<gene>
    <name evidence="2" type="ORF">KI688_006546</name>
</gene>
<dbReference type="Gene3D" id="1.25.40.10">
    <property type="entry name" value="Tetratricopeptide repeat domain"/>
    <property type="match status" value="1"/>
</dbReference>
<reference evidence="2" key="1">
    <citation type="submission" date="2021-06" db="EMBL/GenBank/DDBJ databases">
        <title>Genome Sequence of Mortierella hyaline Strain SCG-10, a Cold-Adapted, Nitrate-Reducing Fungus Isolated from Soil in Minnesota, USA.</title>
        <authorList>
            <person name="Aldossari N."/>
        </authorList>
    </citation>
    <scope>NUCLEOTIDE SEQUENCE</scope>
    <source>
        <strain evidence="2">SCG-10</strain>
    </source>
</reference>
<dbReference type="SMART" id="SM00671">
    <property type="entry name" value="SEL1"/>
    <property type="match status" value="1"/>
</dbReference>
<comment type="caution">
    <text evidence="2">The sequence shown here is derived from an EMBL/GenBank/DDBJ whole genome shotgun (WGS) entry which is preliminary data.</text>
</comment>
<dbReference type="AlphaFoldDB" id="A0A9P8BMY7"/>